<dbReference type="InParanoid" id="F8PMW0"/>
<accession>F8PMW0</accession>
<sequence>MYGLDALHTHAALRIPEIRARCLQLGVLSIRAAGMEEEQEREVVHEIGCERQIERPPKATAALHRVHKDVQHFVQTGIIPVGSRAIKPAFATLVGTNIVFQGSLAWTPNFLATVDFATTIQSYTSQKAQDYLRPTQWILSSTFQTSLLLVIVSPHEVNVLLPGIRRRKKVRLHIYTPRVTRSMKPCDDLQLYCIPPLPAIWTVPPALTTQLNLWAGQLYLPNYETYRRLCEFLGIRSKETRSAVTQSDGFIKPVDRPIDVRYFSSFHESPVPSLKALIGLRRKGMSFLPTHMGKLLQGRLLDESDFDA</sequence>
<dbReference type="STRING" id="936435.F8PMW0"/>
<dbReference type="eggNOG" id="ENOG502QUFK">
    <property type="taxonomic scope" value="Eukaryota"/>
</dbReference>
<evidence type="ECO:0000313" key="1">
    <source>
        <dbReference type="EMBL" id="EGO02942.1"/>
    </source>
</evidence>
<reference evidence="2" key="1">
    <citation type="journal article" date="2011" name="Science">
        <title>The plant cell wall-decomposing machinery underlies the functional diversity of forest fungi.</title>
        <authorList>
            <person name="Eastwood D.C."/>
            <person name="Floudas D."/>
            <person name="Binder M."/>
            <person name="Majcherczyk A."/>
            <person name="Schneider P."/>
            <person name="Aerts A."/>
            <person name="Asiegbu F.O."/>
            <person name="Baker S.E."/>
            <person name="Barry K."/>
            <person name="Bendiksby M."/>
            <person name="Blumentritt M."/>
            <person name="Coutinho P.M."/>
            <person name="Cullen D."/>
            <person name="de Vries R.P."/>
            <person name="Gathman A."/>
            <person name="Goodell B."/>
            <person name="Henrissat B."/>
            <person name="Ihrmark K."/>
            <person name="Kauserud H."/>
            <person name="Kohler A."/>
            <person name="LaButti K."/>
            <person name="Lapidus A."/>
            <person name="Lavin J.L."/>
            <person name="Lee Y.-H."/>
            <person name="Lindquist E."/>
            <person name="Lilly W."/>
            <person name="Lucas S."/>
            <person name="Morin E."/>
            <person name="Murat C."/>
            <person name="Oguiza J.A."/>
            <person name="Park J."/>
            <person name="Pisabarro A.G."/>
            <person name="Riley R."/>
            <person name="Rosling A."/>
            <person name="Salamov A."/>
            <person name="Schmidt O."/>
            <person name="Schmutz J."/>
            <person name="Skrede I."/>
            <person name="Stenlid J."/>
            <person name="Wiebenga A."/>
            <person name="Xie X."/>
            <person name="Kuees U."/>
            <person name="Hibbett D.S."/>
            <person name="Hoffmeister D."/>
            <person name="Hoegberg N."/>
            <person name="Martin F."/>
            <person name="Grigoriev I.V."/>
            <person name="Watkinson S.C."/>
        </authorList>
    </citation>
    <scope>NUCLEOTIDE SEQUENCE [LARGE SCALE GENOMIC DNA]</scope>
    <source>
        <strain evidence="2">strain S7.3</strain>
    </source>
</reference>
<protein>
    <submittedName>
        <fullName evidence="1">Uncharacterized protein</fullName>
    </submittedName>
</protein>
<organism evidence="2">
    <name type="scientific">Serpula lacrymans var. lacrymans (strain S7.3)</name>
    <name type="common">Dry rot fungus</name>
    <dbReference type="NCBI Taxonomy" id="936435"/>
    <lineage>
        <taxon>Eukaryota</taxon>
        <taxon>Fungi</taxon>
        <taxon>Dikarya</taxon>
        <taxon>Basidiomycota</taxon>
        <taxon>Agaricomycotina</taxon>
        <taxon>Agaricomycetes</taxon>
        <taxon>Agaricomycetidae</taxon>
        <taxon>Boletales</taxon>
        <taxon>Coniophorineae</taxon>
        <taxon>Serpulaceae</taxon>
        <taxon>Serpula</taxon>
    </lineage>
</organism>
<proteinExistence type="predicted"/>
<dbReference type="EMBL" id="GL945476">
    <property type="protein sequence ID" value="EGO02942.1"/>
    <property type="molecule type" value="Genomic_DNA"/>
</dbReference>
<name>F8PMW0_SERL3</name>
<keyword evidence="2" id="KW-1185">Reference proteome</keyword>
<dbReference type="OMA" id="DISKTHW"/>
<evidence type="ECO:0000313" key="2">
    <source>
        <dbReference type="Proteomes" id="UP000008063"/>
    </source>
</evidence>
<dbReference type="HOGENOM" id="CLU_007076_0_0_1"/>
<gene>
    <name evidence="1" type="ORF">SERLA73DRAFT_102997</name>
</gene>
<dbReference type="Proteomes" id="UP000008063">
    <property type="component" value="Unassembled WGS sequence"/>
</dbReference>
<dbReference type="OrthoDB" id="3182339at2759"/>
<dbReference type="AlphaFoldDB" id="F8PMW0"/>